<dbReference type="Gene3D" id="3.40.50.1980">
    <property type="entry name" value="Nitrogenase molybdenum iron protein domain"/>
    <property type="match status" value="2"/>
</dbReference>
<gene>
    <name evidence="7" type="ORF">FOJ82_06800</name>
</gene>
<reference evidence="7 8" key="1">
    <citation type="submission" date="2019-07" db="EMBL/GenBank/DDBJ databases">
        <authorList>
            <person name="Zhou L.-Y."/>
        </authorList>
    </citation>
    <scope>NUCLEOTIDE SEQUENCE [LARGE SCALE GENOMIC DNA]</scope>
    <source>
        <strain evidence="7 8">YIM 101269</strain>
    </source>
</reference>
<dbReference type="PANTHER" id="PTHR42953">
    <property type="entry name" value="HIGH-AFFINITY ZINC UPTAKE SYSTEM PROTEIN ZNUA-RELATED"/>
    <property type="match status" value="1"/>
</dbReference>
<dbReference type="PANTHER" id="PTHR42953:SF1">
    <property type="entry name" value="METAL-BINDING PROTEIN HI_0362-RELATED"/>
    <property type="match status" value="1"/>
</dbReference>
<dbReference type="GO" id="GO:0030001">
    <property type="term" value="P:metal ion transport"/>
    <property type="evidence" value="ECO:0007669"/>
    <property type="project" value="InterPro"/>
</dbReference>
<comment type="subcellular location">
    <subcellularLocation>
        <location evidence="1">Cell envelope</location>
    </subcellularLocation>
</comment>
<feature type="chain" id="PRO_5038940009" evidence="6">
    <location>
        <begin position="33"/>
        <end position="319"/>
    </location>
</feature>
<sequence>MEVPVRASATRFLPVVLASAVALGGCGTAAGAGEESLTVVATTGYLADVAAEVAPGASVTTLVGPGGDPHTYQPSTRDIQQILDADLVLWTGLRLEAQMEEVLRGQDERQLAVAETLPEHLLLGLESTGADGVPMSDPHVWNSPEAWALVVGEVAARLAAVDPGGAVGYRERADAFVVQIAEADRWAGALMAAVPETDRILVTGHDAFNYYGHTYGLEVRATDFISTDAQLSARQLSELADLVAREQVPVVFADNQANPQAITSLTEAVAARGWDVAISDAELYADSLGVGPEVDSWLEVFEHNTRAIAAALGVPEEER</sequence>
<dbReference type="OrthoDB" id="9810636at2"/>
<keyword evidence="8" id="KW-1185">Reference proteome</keyword>
<dbReference type="PRINTS" id="PR00690">
    <property type="entry name" value="ADHESNFAMILY"/>
</dbReference>
<dbReference type="EMBL" id="VKKG01000002">
    <property type="protein sequence ID" value="TRY18815.1"/>
    <property type="molecule type" value="Genomic_DNA"/>
</dbReference>
<dbReference type="AlphaFoldDB" id="A0A553K2A0"/>
<evidence type="ECO:0000313" key="7">
    <source>
        <dbReference type="EMBL" id="TRY18815.1"/>
    </source>
</evidence>
<dbReference type="GO" id="GO:0007155">
    <property type="term" value="P:cell adhesion"/>
    <property type="evidence" value="ECO:0007669"/>
    <property type="project" value="InterPro"/>
</dbReference>
<keyword evidence="3" id="KW-0479">Metal-binding</keyword>
<feature type="signal peptide" evidence="6">
    <location>
        <begin position="1"/>
        <end position="32"/>
    </location>
</feature>
<evidence type="ECO:0000256" key="4">
    <source>
        <dbReference type="ARBA" id="ARBA00022729"/>
    </source>
</evidence>
<evidence type="ECO:0000256" key="5">
    <source>
        <dbReference type="RuleBase" id="RU003512"/>
    </source>
</evidence>
<dbReference type="GO" id="GO:0030313">
    <property type="term" value="C:cell envelope"/>
    <property type="evidence" value="ECO:0007669"/>
    <property type="project" value="UniProtKB-SubCell"/>
</dbReference>
<dbReference type="Pfam" id="PF01297">
    <property type="entry name" value="ZnuA"/>
    <property type="match status" value="1"/>
</dbReference>
<dbReference type="Proteomes" id="UP000317638">
    <property type="component" value="Unassembled WGS sequence"/>
</dbReference>
<keyword evidence="4 6" id="KW-0732">Signal</keyword>
<keyword evidence="2 5" id="KW-0813">Transport</keyword>
<organism evidence="7 8">
    <name type="scientific">Tessaracoccus rhinocerotis</name>
    <dbReference type="NCBI Taxonomy" id="1689449"/>
    <lineage>
        <taxon>Bacteria</taxon>
        <taxon>Bacillati</taxon>
        <taxon>Actinomycetota</taxon>
        <taxon>Actinomycetes</taxon>
        <taxon>Propionibacteriales</taxon>
        <taxon>Propionibacteriaceae</taxon>
        <taxon>Tessaracoccus</taxon>
    </lineage>
</organism>
<dbReference type="InterPro" id="IPR006128">
    <property type="entry name" value="Lipoprotein_PsaA-like"/>
</dbReference>
<dbReference type="SUPFAM" id="SSF53807">
    <property type="entry name" value="Helical backbone' metal receptor"/>
    <property type="match status" value="1"/>
</dbReference>
<dbReference type="PRINTS" id="PR00691">
    <property type="entry name" value="ADHESINB"/>
</dbReference>
<dbReference type="InterPro" id="IPR006127">
    <property type="entry name" value="ZnuA-like"/>
</dbReference>
<evidence type="ECO:0000256" key="1">
    <source>
        <dbReference type="ARBA" id="ARBA00004196"/>
    </source>
</evidence>
<proteinExistence type="inferred from homology"/>
<dbReference type="InterPro" id="IPR006129">
    <property type="entry name" value="AdhesinB"/>
</dbReference>
<evidence type="ECO:0000256" key="2">
    <source>
        <dbReference type="ARBA" id="ARBA00022448"/>
    </source>
</evidence>
<name>A0A553K2A0_9ACTN</name>
<dbReference type="GO" id="GO:0046872">
    <property type="term" value="F:metal ion binding"/>
    <property type="evidence" value="ECO:0007669"/>
    <property type="project" value="UniProtKB-KW"/>
</dbReference>
<evidence type="ECO:0000256" key="3">
    <source>
        <dbReference type="ARBA" id="ARBA00022723"/>
    </source>
</evidence>
<dbReference type="PROSITE" id="PS51257">
    <property type="entry name" value="PROKAR_LIPOPROTEIN"/>
    <property type="match status" value="1"/>
</dbReference>
<protein>
    <submittedName>
        <fullName evidence="7">Zinc ABC transporter substrate-binding protein</fullName>
    </submittedName>
</protein>
<evidence type="ECO:0000313" key="8">
    <source>
        <dbReference type="Proteomes" id="UP000317638"/>
    </source>
</evidence>
<evidence type="ECO:0000256" key="6">
    <source>
        <dbReference type="SAM" id="SignalP"/>
    </source>
</evidence>
<accession>A0A553K2A0</accession>
<comment type="similarity">
    <text evidence="5">Belongs to the bacterial solute-binding protein 9 family.</text>
</comment>
<dbReference type="InterPro" id="IPR050492">
    <property type="entry name" value="Bact_metal-bind_prot9"/>
</dbReference>
<comment type="caution">
    <text evidence="7">The sequence shown here is derived from an EMBL/GenBank/DDBJ whole genome shotgun (WGS) entry which is preliminary data.</text>
</comment>